<organism evidence="1 2">
    <name type="scientific">Rothia dentocariosa</name>
    <dbReference type="NCBI Taxonomy" id="2047"/>
    <lineage>
        <taxon>Bacteria</taxon>
        <taxon>Bacillati</taxon>
        <taxon>Actinomycetota</taxon>
        <taxon>Actinomycetes</taxon>
        <taxon>Micrococcales</taxon>
        <taxon>Micrococcaceae</taxon>
        <taxon>Rothia</taxon>
    </lineage>
</organism>
<comment type="caution">
    <text evidence="1">The sequence shown here is derived from an EMBL/GenBank/DDBJ whole genome shotgun (WGS) entry which is preliminary data.</text>
</comment>
<evidence type="ECO:0000313" key="2">
    <source>
        <dbReference type="Proteomes" id="UP000219947"/>
    </source>
</evidence>
<proteinExistence type="predicted"/>
<keyword evidence="2" id="KW-1185">Reference proteome</keyword>
<gene>
    <name evidence="1" type="ORF">CRM92_04825</name>
</gene>
<dbReference type="Proteomes" id="UP000219947">
    <property type="component" value="Unassembled WGS sequence"/>
</dbReference>
<reference evidence="1" key="1">
    <citation type="submission" date="2017-10" db="EMBL/GenBank/DDBJ databases">
        <title>Kefir isolates.</title>
        <authorList>
            <person name="Kim Y."/>
            <person name="Blasche S."/>
        </authorList>
    </citation>
    <scope>NUCLEOTIDE SEQUENCE [LARGE SCALE GENOMIC DNA]</scope>
    <source>
        <strain evidence="1">OG2-2</strain>
    </source>
</reference>
<dbReference type="RefSeq" id="WP_098042478.1">
    <property type="nucleotide sequence ID" value="NZ_PDEV01000001.1"/>
</dbReference>
<sequence>MATQYSSTTGSVNREEARDAEALLFLDLYSSIGSEPENIPEAERVDAVQSEDSSDVVEPPAFEGIGSTLTEPKLVARFEGVRRDLAREIRSEMCTVEQALRYLEHLEITLLMEQDGDL</sequence>
<protein>
    <submittedName>
        <fullName evidence="1">Uncharacterized protein</fullName>
    </submittedName>
</protein>
<dbReference type="EMBL" id="PDEV01000001">
    <property type="protein sequence ID" value="PEN17333.1"/>
    <property type="molecule type" value="Genomic_DNA"/>
</dbReference>
<accession>A0A2A8D973</accession>
<dbReference type="AlphaFoldDB" id="A0A2A8D973"/>
<name>A0A2A8D973_9MICC</name>
<evidence type="ECO:0000313" key="1">
    <source>
        <dbReference type="EMBL" id="PEN17333.1"/>
    </source>
</evidence>